<dbReference type="InterPro" id="IPR001991">
    <property type="entry name" value="Na-dicarboxylate_symporter"/>
</dbReference>
<evidence type="ECO:0000256" key="1">
    <source>
        <dbReference type="ARBA" id="ARBA00004651"/>
    </source>
</evidence>
<dbReference type="PRINTS" id="PR00173">
    <property type="entry name" value="EDTRNSPORT"/>
</dbReference>
<evidence type="ECO:0000256" key="4">
    <source>
        <dbReference type="ARBA" id="ARBA00022692"/>
    </source>
</evidence>
<organism evidence="8 9">
    <name type="scientific">Aerophobetes bacterium</name>
    <dbReference type="NCBI Taxonomy" id="2030807"/>
    <lineage>
        <taxon>Bacteria</taxon>
        <taxon>Candidatus Aerophobota</taxon>
    </lineage>
</organism>
<comment type="caution">
    <text evidence="8">The sequence shown here is derived from an EMBL/GenBank/DDBJ whole genome shotgun (WGS) entry which is preliminary data.</text>
</comment>
<evidence type="ECO:0000313" key="8">
    <source>
        <dbReference type="EMBL" id="PCI92717.1"/>
    </source>
</evidence>
<dbReference type="GO" id="GO:0006835">
    <property type="term" value="P:dicarboxylic acid transport"/>
    <property type="evidence" value="ECO:0007669"/>
    <property type="project" value="TreeGrafter"/>
</dbReference>
<dbReference type="EMBL" id="NVUU01000088">
    <property type="protein sequence ID" value="PCI92717.1"/>
    <property type="molecule type" value="Genomic_DNA"/>
</dbReference>
<evidence type="ECO:0000313" key="9">
    <source>
        <dbReference type="Proteomes" id="UP000217838"/>
    </source>
</evidence>
<feature type="transmembrane region" description="Helical" evidence="7">
    <location>
        <begin position="17"/>
        <end position="34"/>
    </location>
</feature>
<keyword evidence="4 7" id="KW-0812">Transmembrane</keyword>
<name>A0A2A4YEI7_UNCAE</name>
<reference evidence="9" key="1">
    <citation type="submission" date="2017-08" db="EMBL/GenBank/DDBJ databases">
        <title>A dynamic microbial community with high functional redundancy inhabits the cold, oxic subseafloor aquifer.</title>
        <authorList>
            <person name="Tully B.J."/>
            <person name="Wheat C.G."/>
            <person name="Glazer B.T."/>
            <person name="Huber J.A."/>
        </authorList>
    </citation>
    <scope>NUCLEOTIDE SEQUENCE [LARGE SCALE GENOMIC DNA]</scope>
</reference>
<gene>
    <name evidence="8" type="ORF">COB11_06755</name>
</gene>
<proteinExistence type="predicted"/>
<dbReference type="InterPro" id="IPR036458">
    <property type="entry name" value="Na:dicarbo_symporter_sf"/>
</dbReference>
<accession>A0A2A4YEI7</accession>
<evidence type="ECO:0000256" key="2">
    <source>
        <dbReference type="ARBA" id="ARBA00022448"/>
    </source>
</evidence>
<protein>
    <submittedName>
        <fullName evidence="8">Dicarboxylate/amino acid:cation symporter</fullName>
    </submittedName>
</protein>
<feature type="transmembrane region" description="Helical" evidence="7">
    <location>
        <begin position="40"/>
        <end position="60"/>
    </location>
</feature>
<dbReference type="GO" id="GO:0005886">
    <property type="term" value="C:plasma membrane"/>
    <property type="evidence" value="ECO:0007669"/>
    <property type="project" value="UniProtKB-SubCell"/>
</dbReference>
<evidence type="ECO:0000256" key="3">
    <source>
        <dbReference type="ARBA" id="ARBA00022475"/>
    </source>
</evidence>
<keyword evidence="2" id="KW-0813">Transport</keyword>
<comment type="subcellular location">
    <subcellularLocation>
        <location evidence="1">Cell membrane</location>
        <topology evidence="1">Multi-pass membrane protein</topology>
    </subcellularLocation>
</comment>
<evidence type="ECO:0000256" key="6">
    <source>
        <dbReference type="ARBA" id="ARBA00023136"/>
    </source>
</evidence>
<evidence type="ECO:0000256" key="5">
    <source>
        <dbReference type="ARBA" id="ARBA00022989"/>
    </source>
</evidence>
<dbReference type="PANTHER" id="PTHR42865:SF7">
    <property type="entry name" value="PROTON_GLUTAMATE-ASPARTATE SYMPORTER"/>
    <property type="match status" value="1"/>
</dbReference>
<evidence type="ECO:0000256" key="7">
    <source>
        <dbReference type="SAM" id="Phobius"/>
    </source>
</evidence>
<keyword evidence="6 7" id="KW-0472">Membrane</keyword>
<dbReference type="Proteomes" id="UP000217838">
    <property type="component" value="Unassembled WGS sequence"/>
</dbReference>
<dbReference type="AlphaFoldDB" id="A0A2A4YEI7"/>
<keyword evidence="5 7" id="KW-1133">Transmembrane helix</keyword>
<dbReference type="Pfam" id="PF00375">
    <property type="entry name" value="SDF"/>
    <property type="match status" value="1"/>
</dbReference>
<feature type="non-terminal residue" evidence="8">
    <location>
        <position position="1"/>
    </location>
</feature>
<dbReference type="PANTHER" id="PTHR42865">
    <property type="entry name" value="PROTON/GLUTAMATE-ASPARTATE SYMPORTER"/>
    <property type="match status" value="1"/>
</dbReference>
<keyword evidence="3" id="KW-1003">Cell membrane</keyword>
<dbReference type="Gene3D" id="1.10.3860.10">
    <property type="entry name" value="Sodium:dicarboxylate symporter"/>
    <property type="match status" value="1"/>
</dbReference>
<sequence>AIFIAQAYNIEITGMKIFILFFTALVSAVGAAGIPGTGLVMLSVVLNAMGLPLEGIALVAGIDRLREMLSAVTNVLGDAVAAVFVAKSEKQIDVKQYHAVTWLE</sequence>
<dbReference type="SUPFAM" id="SSF118215">
    <property type="entry name" value="Proton glutamate symport protein"/>
    <property type="match status" value="1"/>
</dbReference>
<dbReference type="GO" id="GO:0015293">
    <property type="term" value="F:symporter activity"/>
    <property type="evidence" value="ECO:0007669"/>
    <property type="project" value="UniProtKB-KW"/>
</dbReference>